<dbReference type="EMBL" id="BJNB01000058">
    <property type="protein sequence ID" value="GEB98854.1"/>
    <property type="molecule type" value="Genomic_DNA"/>
</dbReference>
<sequence>MASTYNKPFLDIDSQIDRLRERGMIFADKKRAYRELQAIGYYRLSGYWYPFRKWPEEVGEARPSDFVEGTTLDEVLKIYRFDERLRVEVLHAISQIEVAIRFRIGHLLGRRGPFAHNDGAQLDPDWIQKKLRESNNPNCSAGCEWCESDHEQWMRKQARNESISSEAFIAHFNSHYGKPLPVWTATETMTFGHLNRLFNAMTQRDRQQIAVDFDVYQEDGNGDAHAFSSWLEHLRQTRNYCAHHARLWNRNHTAPISAPDAVEEMRHLQGAEEIDVGARSVSRAASRFYGTLVLITYLLARIDYSNGTRNRILTLVTDFAEERPDRLESMGFPNRWENQNVWKSDYARDEELARQADMLRDVDLLYTSDAANALHIKESGNKRRGLLNYYRKNGAALSVPGTQAHRYPSFQFDMQSGDLFPTVIIVNRRLLNGGQASEEDRWSTLNWWTTPKGLLLGDLSPRKALEKGVLTQEVIDNLLDQRDDG</sequence>
<reference evidence="1 3" key="1">
    <citation type="submission" date="2014-08" db="EMBL/GenBank/DDBJ databases">
        <title>Complete genome sequence of Corynebacterium flavescens OJ8(T)(=DSM 20296(T)), isolated from cheese.</title>
        <authorList>
            <person name="Ruckert C."/>
            <person name="Albersmeier A."/>
            <person name="Winkler A."/>
            <person name="Kalinowski J."/>
        </authorList>
    </citation>
    <scope>NUCLEOTIDE SEQUENCE [LARGE SCALE GENOMIC DNA]</scope>
    <source>
        <strain evidence="1 3">OJ8</strain>
    </source>
</reference>
<evidence type="ECO:0000313" key="3">
    <source>
        <dbReference type="Proteomes" id="UP000185479"/>
    </source>
</evidence>
<dbReference type="STRING" id="28028.CFLV_00495"/>
<accession>A0A1L7CJ68</accession>
<gene>
    <name evidence="2" type="ORF">CFL01nite_23490</name>
    <name evidence="1" type="ORF">CFLV_00495</name>
</gene>
<keyword evidence="3" id="KW-1185">Reference proteome</keyword>
<dbReference type="AlphaFoldDB" id="A0A1L7CJ68"/>
<reference evidence="2 4" key="2">
    <citation type="submission" date="2019-06" db="EMBL/GenBank/DDBJ databases">
        <title>Whole genome shotgun sequence of Corynebacterium flavescens NBRC 14136.</title>
        <authorList>
            <person name="Hosoyama A."/>
            <person name="Uohara A."/>
            <person name="Ohji S."/>
            <person name="Ichikawa N."/>
        </authorList>
    </citation>
    <scope>NUCLEOTIDE SEQUENCE [LARGE SCALE GENOMIC DNA]</scope>
    <source>
        <strain evidence="2 4">NBRC 14136</strain>
    </source>
</reference>
<name>A0A1L7CJ68_CORFL</name>
<dbReference type="Proteomes" id="UP000315353">
    <property type="component" value="Unassembled WGS sequence"/>
</dbReference>
<evidence type="ECO:0000313" key="4">
    <source>
        <dbReference type="Proteomes" id="UP000315353"/>
    </source>
</evidence>
<dbReference type="Proteomes" id="UP000185479">
    <property type="component" value="Chromosome"/>
</dbReference>
<dbReference type="KEGG" id="cfc:CFLV_00495"/>
<proteinExistence type="predicted"/>
<dbReference type="EMBL" id="CP009246">
    <property type="protein sequence ID" value="APT85833.1"/>
    <property type="molecule type" value="Genomic_DNA"/>
</dbReference>
<protein>
    <submittedName>
        <fullName evidence="1">Uncharacterized protein</fullName>
    </submittedName>
</protein>
<evidence type="ECO:0000313" key="1">
    <source>
        <dbReference type="EMBL" id="APT85833.1"/>
    </source>
</evidence>
<organism evidence="1 3">
    <name type="scientific">Corynebacterium flavescens</name>
    <dbReference type="NCBI Taxonomy" id="28028"/>
    <lineage>
        <taxon>Bacteria</taxon>
        <taxon>Bacillati</taxon>
        <taxon>Actinomycetota</taxon>
        <taxon>Actinomycetes</taxon>
        <taxon>Mycobacteriales</taxon>
        <taxon>Corynebacteriaceae</taxon>
        <taxon>Corynebacterium</taxon>
    </lineage>
</organism>
<dbReference type="InterPro" id="IPR011664">
    <property type="entry name" value="Abi_system_AbiD/AbiF-like"/>
</dbReference>
<dbReference type="GeneID" id="82879206"/>
<dbReference type="OrthoDB" id="5363652at2"/>
<dbReference type="Pfam" id="PF07751">
    <property type="entry name" value="Abi_2"/>
    <property type="match status" value="1"/>
</dbReference>
<dbReference type="RefSeq" id="WP_075728838.1">
    <property type="nucleotide sequence ID" value="NZ_BJNB01000058.1"/>
</dbReference>
<evidence type="ECO:0000313" key="2">
    <source>
        <dbReference type="EMBL" id="GEB98854.1"/>
    </source>
</evidence>